<accession>A0AAV8YV50</accession>
<evidence type="ECO:0000313" key="1">
    <source>
        <dbReference type="EMBL" id="KAJ8955912.1"/>
    </source>
</evidence>
<reference evidence="1" key="1">
    <citation type="journal article" date="2023" name="Insect Mol. Biol.">
        <title>Genome sequencing provides insights into the evolution of gene families encoding plant cell wall-degrading enzymes in longhorned beetles.</title>
        <authorList>
            <person name="Shin N.R."/>
            <person name="Okamura Y."/>
            <person name="Kirsch R."/>
            <person name="Pauchet Y."/>
        </authorList>
    </citation>
    <scope>NUCLEOTIDE SEQUENCE</scope>
    <source>
        <strain evidence="1">AMC_N1</strain>
    </source>
</reference>
<evidence type="ECO:0000313" key="2">
    <source>
        <dbReference type="Proteomes" id="UP001162162"/>
    </source>
</evidence>
<dbReference type="InterPro" id="IPR032063">
    <property type="entry name" value="MavL-like"/>
</dbReference>
<keyword evidence="2" id="KW-1185">Reference proteome</keyword>
<dbReference type="Proteomes" id="UP001162162">
    <property type="component" value="Unassembled WGS sequence"/>
</dbReference>
<name>A0AAV8YV50_9CUCU</name>
<dbReference type="Pfam" id="PF16062">
    <property type="entry name" value="MavL-like"/>
    <property type="match status" value="1"/>
</dbReference>
<comment type="caution">
    <text evidence="1">The sequence shown here is derived from an EMBL/GenBank/DDBJ whole genome shotgun (WGS) entry which is preliminary data.</text>
</comment>
<protein>
    <submittedName>
        <fullName evidence="1">Uncharacterized protein</fullName>
    </submittedName>
</protein>
<sequence length="274" mass="31410">MLLSGEKGSKGWETIGTDGEEPPLLLKDCISYDEIKLSVFLSVSSYTYFVNLGDRRNMAKYTADRENIQDEGVIVGMIGPRLKKPNVMEYQEIVINDKQNTSKNGYCSLVTNSVHKLFSNFYEETCMDFAETMKFKATLPRTNSRYTDLKGKNTIFDNHLYYKRLAISIDTLLMEANYRAKLRDTTAYVHVVGLGLGVWRISTHQEKVYMDAFAKRISKCGECKDGQIFPIEDHPSTGIKIHIFQRQPHEKLTNENADKNSVYKISEEFLFSNC</sequence>
<proteinExistence type="predicted"/>
<dbReference type="AlphaFoldDB" id="A0AAV8YV50"/>
<organism evidence="1 2">
    <name type="scientific">Aromia moschata</name>
    <dbReference type="NCBI Taxonomy" id="1265417"/>
    <lineage>
        <taxon>Eukaryota</taxon>
        <taxon>Metazoa</taxon>
        <taxon>Ecdysozoa</taxon>
        <taxon>Arthropoda</taxon>
        <taxon>Hexapoda</taxon>
        <taxon>Insecta</taxon>
        <taxon>Pterygota</taxon>
        <taxon>Neoptera</taxon>
        <taxon>Endopterygota</taxon>
        <taxon>Coleoptera</taxon>
        <taxon>Polyphaga</taxon>
        <taxon>Cucujiformia</taxon>
        <taxon>Chrysomeloidea</taxon>
        <taxon>Cerambycidae</taxon>
        <taxon>Cerambycinae</taxon>
        <taxon>Callichromatini</taxon>
        <taxon>Aromia</taxon>
    </lineage>
</organism>
<dbReference type="EMBL" id="JAPWTK010000035">
    <property type="protein sequence ID" value="KAJ8955912.1"/>
    <property type="molecule type" value="Genomic_DNA"/>
</dbReference>
<gene>
    <name evidence="1" type="ORF">NQ318_005460</name>
</gene>